<evidence type="ECO:0000256" key="4">
    <source>
        <dbReference type="ARBA" id="ARBA00022729"/>
    </source>
</evidence>
<sequence length="5308" mass="585463">MHTELTSTTITTVEEQEETYYSGVQLPQKTKTLELTPESKRYSSSLEKKKEKPVFLSQLAPAAVTTGETARLTVRLSGFPKPTVKWSHNGKAIQSSSIYRLIEEKEEYTLVITKVTTEYEGEYSCTATNRLGQTTCTTYLEVKKHDVSQAEKWVEKMFKITGQPPTFTVQIQPVRCSEGGEVSFSYKASGDPMPDVRWFKGAFQIQPSRNCIVKANPDGSGFINIKSVKQEDSGLYTCKASNQLGEASCSAELVVFKETVSVSRKQEQVTKVQKKGYKVSMTEQATESRLYQVSLPGQDRSRSDQMVYTIGTEDRQVIPSEQVGSLRELDISAATIHREQLTHQAAVLQSHEVEERVSVVPTHPAQVSTVPVKQLHMAAFTSSIEESQDFTEQHCDRILSPEVIELQTARERRSMVMSAVAEELTPLSTVSTDPLSDRKSASVRPTSEPKHLVSGHQVQSQLPILREQSQEIPESQAEKGYTVKEGIKILYSAESAEKRVLSEGHTTDLATADSAVKPSVKKEQHRPVLASVSESKQTLSKETKFSMQRPSEETAHLCKDKIIKGALTAEEKQMLQAEPTQQLPSLDSAMSVQSQVEGEQLLHLQVITDQDLLPSEKSFTCEKPAAEQAGARKSPTLLHAVSQDEQRTVVCEDTSAFEAKASSMTIQPQKESRTLLHRQSTQPVEALPKEGILVIEKPDQQVAAQKQEKTRSHAATSEERRELTADYHTELDLSVTGIQSQLRTEPRPQNILQLSFQPMTLPKETPVTSDVKQQRALVQKEDRSNVMHVTTVAESRALQEGHTEGLTAVDKFTCQMAVEPKLPTEPVQIEEKEISTESSVILEAAQQDFAVQIQEGQSVRQSIVMDEKRVLTGELSQEISKSKSTKVSVTRQPKLSLMASESKDTTALPKEMTFVIQIPKPFSLNIRHQLRDALQSAVASDQPVLLADVVGRLQAVEVQEVKVQKEPKRAMFTYLITTTGAPMEITLAIEGKYPQTADLRTELQAAFHSIVYQEALVLTSEQPGTMQLDKPQRAQVASAHSKQMLSSMVETVSVAESAVGFTAVKSQAAALKTESKVAVKSASAEQRVVVQESKAAKMEQTSQIKVSTESHMAFEQSVVGFSIQEHREEIFTEEITVSRSEQREIPVIVVSLEDISIDEDSKVTFSSTIKYVTKVNWFFNGQLVKSGKEFKCCKDHDTYTLVINKVVKEKHQGEYVCEAENEAGRTTTSSRLTVVSRVPPVYRQKIQPLDINIGGQAKFECEIEDAPSVTFKWYKSTVEIKQSDKYRILSRHNSSSLELLNPIKADSSEYTCKASNQHGTASCTASLIVTEMYPPVFVSQPDPMTLYVGKQAMLQCSLTGTSPMEVVWHKDNIAVSSGGNYVMKCEKNKYSLQIKSLTVADQGVYLCKASNSVGTATFTTELRVVNKPSFVQTVEPASVAVNDPLRLECQVDEDTGVTVTWTRDGKKVHQSMDCKLSFEDKVAVVEIPKSKLKDSGKYVCTAANEAGSSSCEAEVSVQEPPTFVKKMENKITWKQGIAARLQCSVKGSPQLHIHWFWNERELSDGEKYKISFKSGVASLDILNLLITDSGSYTCEVSNNAGSESCNTLIAVKEPPSIRKELQTVEAVKGASTQMECEIAGTAPFEISWVKNKKAISSDQKHKIISQDSLSRLEIQTFESADVGDYQCVISNDVGKVTTKAVAKLKEPPTFSKRVESATAVLGNTVKLQGTIKGSAPITVKWMKDSEILRDDDSNIKMVFENNVASLSITTVAISHGGKYSCTAENQAGQQKCEATLTVQEPARVVEPAESISVTAGDSATLECTISGSPDLKVKWFKDGKEMISGRKYKMTLKDNVATMKILTAERGDTSEYKMEVSNKVGKDQCTCSVTILDRIMPPTFTKSLKRVDGNIGNDVSMDCKVSGSQPMTISWFKDDQEIKSGSKFQPEFKDSSASLRVIKLEKADSGVYKCRATNSAGFKETSGTLYVKEPPLFTAKPKNQDVKPGTTVSFKTGFTGTAPLAVKWFREEKEIVSGGSYFIKKDASSSSLELNSVKPSDSGKYTCQVSNDAGKVDCTAVLFVKEPPVFVRKLEATKLVTSGDSAIVECKVTGSPVISFKWFKDEMEISSINSAVEDSGEYVCLASSEAGSDRCSSTVTIKEPPLFVRSLEPSDVVKGSEMMLEGQVSGSVPFTVSFYKNTKPIRNDKRHRITVKDDLIALQVLAVEAGDVGLYQCTVENEVGKASCDCQLTLKEPPSFVKKLENLSSLVGSEVSLQCSLKGSEPMSVSWTKDNHELKEAENIQITYENNIALLHFTNLQSKHGGKYSCQAQNQAGSQTCSAVVIVKEPAKVTEEAKSISVTQGDPATLEARFLGTKPLKARWLKAGKELSSGQRYKVQSTDTSSVLKIIKTEKGDSGDYTFEVSNDVGQSSCKATLTVLDQIIPPSFTRKLKQTEGIKGSFAHLECLVSGSLPITIQWYKDEKEIQTDEKHKSTFFENVAFLEISNLNGKESGSYTCIAKNKAGTVQCSGILFVKEPPCILEKPESMNVLPGSKVQFNVLMSGTPPLTTKWFKNKKEIISSADCNVVKDNTSSSLELFFAKTSDSGEFVCEIQNDVGSTSCQATLFVKEPPKFTRTPARLSVVRPGQSKMFECQVTGTPEIDICWFREGSEISPSDRYKMVFVNSVATLEVCGAETKDSGLYYCEARNEAGSESCSMELKVKEPPSFIRELSAADVVKASSACFECQVAGTGPFEITWHKDAKEIKPSAKHGFSRLNDTVRLEVHKCDAVDVGEYQCTVSNEVGSCTCKTTLNLKEPPTFTQRLEDTATVLGKMAEFKCVVKGSPTLSVQWQKDENWILENAKIERTFENNVATLRIPACEATHGGKYTCQVVNEAGQEKCFATLTVQEPPQITEKPEVIKVTVEIQSVWTVSLRVQSAQKEDEGEYVFEVANHISSCSCKVKVIVLEQVIPPSFIKPLVDMGEILGSFVQISCKISGSLPISVQWQKDGSKVSSGVKHKLIQQDNSVSVEIEQLERSDAGSYSCKLTNAAGSCESSGSLMVKEPPSFVTLPESQAAVPNGTVRFKCTFKGTPPFTVKWFKDDSELMTGPSCFTGLEGLSCFMELYKVGVTHSGAYSCQVSNDAGSLRCSADLTVKEPPEFVLKLPATKFVKQGESLRLECKVNGTAPLKVTWYKQDTKVTDGGNYRTSFVDSVAVLELLSTSFNDDGVYTCEAQNDAGSVSCSTTLTVKDAPSFTKVPQPVEGLKGKDVSLYCEMSGTAPFQITWFKDRKPLMESRKYKMVSEGSSVTLHVIGIEASDAGEYECKVTNSVGSDTCQTSVKLREPPSFVKKLSNKTVILGEEVTIVATIKGSEPITVSWVQDKDHILRDGDNRKITLENNQVALKVFKADATTAGKYTCQLRNDAGSVECFANLTVLEPAKIVDKPDALSVTAGDMAALEVKVCGTPQLTPKWFKDGVELASGRKYKISFSQMISSLNVLSAEKVDSGEYTFEVMNEVGKDLSKINLTVLDKIIPASFSRKMKDLNTVVGAAGEMECKVSGSPPFTISWYHDGEEIQSGPNYEINFSNNSCTLKVSTLKLSDSGLYKCKALNKAGSSETSASMVVKEPPSFVVPPQPVEAMPGSNVTFSAMVKGSAPLKLKWFRGAKEILPGRDCSFSLKDNQVVLELFTVDRSHAGEYTCQIINDAGKESSPVNLTVKDPAAFSKKLKDVSVEKGKPLTLECTYTGTPKITVNWFKDGQQIFASYKYNITTTESSCILECLSTDDKEAAGKYSCEVSNDAGKDQCDANVSILEPPYFVESLEPMEVTTGDAVCLKCQVGGTPEIKVFWFKADGKVRSSATCRLEFSRGTACLKLSKAGKADIGEYTCKAENSIGSASSTCRLNVLEAKSPPSFPKKMTSLQQTEGQAVRFECRVAGSSPLEVTWLRDGEPLKQGGDFTMTYDDNTAALEIARGEMRHSGEYTCSATNSVGSASCRAKLTLTAPRFPPIFDRKLSPQEVTVGDSIELECHMTGSAPIKVTWSKDHKDIRSGGNYKMSCVENTPHLTIMKTDKGDTGKYFCHASNDTGKDSCSCDITPSEHIEDTEGRLVKMEGRVAGSQPISVRWFRGGSEILSSDQYDVSFKSNVSVLCIKSSRVTDSGSYQCRASNEAGESCCDVSVGIRGGSAGSAGTPPQSVDEGEKLSLRCHVAGSPPLKISWMKDRKDLTSAGSTKISFSEGTASLEISPASRHDAGDYLCKASNDAGSEFCKAKVTVKEKPGVPAPAEAPAAAKKLDNLFFIEEPKTIHVTEMGGDPIPSVKWMKGKWRQVTHGGRISMEQKGQEARLEIREVTKSDSGQYRCVANNKHGEIESSADLQVDEKKGSAHLEGDLRAKLKKTPSKQKSPQEEKDIDIVDLLRNVDPKEYEKYARMYGITDYRGLLQAIEQLKKEKEVERADRESDEDMARLVADLQKRMERTEPVTVMKDISDQCIFTQKEALFECEVKINYPEITLSWYKGTQKLDSSDKYDISISGDRHLLKIKNCQPADQGNYRVVCGPHISSAKLAVLPLNTTKMHNKQKAEALECQQAEVEKHLQETSGKEGQSCSLSCQLSIPNVEAQWFKNGKRLEMKGRYMSEVKHKVQKLLIRDLKTQDQGRYSCRYQTLESSADLWVEAEQIHFTKRIHNIEVNERQSATFECEVSFDNAIVSWYKDTWELRESPKYNFTSEGRRHFMVIRNVATEDEGVYSVIVRLEPRGEAKSTAELYLSGKEIELAMVPMDVPDSSVQRPEVPSSVAIQETSEFYQYEEEFEQKREESESWREETVTQQVSTATAARVAVEEKVETKKVEMREGIPSKGNEHLTSCSAPRFRKRKLTRLSSTTKVFDFPKAEKKPDEKPTASLKEPSPPKVPEAKKPLEKKVAAVSEPEQKKAPSSKVPEEAAKPEPAKVKPEPVVKKPEPEAPKAKPEPEKPKPEVRKPEPELPVPKPEPAKVSKPEPAAKKAEPEVKVPKPEPQKAKPEPKPAPKEPPKQVPVEEKIPVAPKAAKKPEAAVPPKEEPTQKDKAVRPKPKVVPEEVPESVPQKVFEPERRPDKIPEPPGKAEVKEKTPERVPEKVLAPQRKVDEIPKKVPEKRPEEKAPPERKSVKVSQKVSEEERTPEEVKPEPVSQKGPERVSVDRTPEQVSETKETESLVKIERRRAAQETQEVYHVEEEVWDHQEHAKGKEAHLGETVEPTSDLLRTEKSELRGEISVTDSAGRKDTRASKHRVPKTQETIVVVQKSDQDRENQNSRPRRFPRPFLLLLRLLKKEKE</sequence>
<keyword evidence="7" id="KW-0067">ATP-binding</keyword>
<dbReference type="GO" id="GO:0005524">
    <property type="term" value="F:ATP binding"/>
    <property type="evidence" value="ECO:0007669"/>
    <property type="project" value="UniProtKB-KW"/>
</dbReference>
<evidence type="ECO:0000313" key="13">
    <source>
        <dbReference type="EMBL" id="KAK1902950.1"/>
    </source>
</evidence>
<feature type="domain" description="Ig-like" evidence="12">
    <location>
        <begin position="1991"/>
        <end position="2079"/>
    </location>
</feature>
<feature type="domain" description="Ig-like" evidence="12">
    <location>
        <begin position="53"/>
        <end position="143"/>
    </location>
</feature>
<evidence type="ECO:0000256" key="3">
    <source>
        <dbReference type="ARBA" id="ARBA00022490"/>
    </source>
</evidence>
<dbReference type="EMBL" id="JASDAP010000005">
    <property type="protein sequence ID" value="KAK1902950.1"/>
    <property type="molecule type" value="Genomic_DNA"/>
</dbReference>
<dbReference type="FunFam" id="2.60.40.10:FF:002522">
    <property type="entry name" value="Titin b"/>
    <property type="match status" value="1"/>
</dbReference>
<evidence type="ECO:0000256" key="2">
    <source>
        <dbReference type="ARBA" id="ARBA00006692"/>
    </source>
</evidence>
<comment type="subcellular location">
    <subcellularLocation>
        <location evidence="1">Cytoplasm</location>
    </subcellularLocation>
</comment>
<dbReference type="FunFam" id="2.60.40.10:FF:000425">
    <property type="entry name" value="Myosin light chain kinase"/>
    <property type="match status" value="1"/>
</dbReference>
<dbReference type="InterPro" id="IPR003599">
    <property type="entry name" value="Ig_sub"/>
</dbReference>
<keyword evidence="3" id="KW-0963">Cytoplasm</keyword>
<evidence type="ECO:0000256" key="5">
    <source>
        <dbReference type="ARBA" id="ARBA00022737"/>
    </source>
</evidence>
<dbReference type="InterPro" id="IPR007110">
    <property type="entry name" value="Ig-like_dom"/>
</dbReference>
<feature type="compositionally biased region" description="Basic and acidic residues" evidence="11">
    <location>
        <begin position="5117"/>
        <end position="5141"/>
    </location>
</feature>
<dbReference type="InterPro" id="IPR003598">
    <property type="entry name" value="Ig_sub2"/>
</dbReference>
<feature type="domain" description="Ig-like" evidence="12">
    <location>
        <begin position="3719"/>
        <end position="3809"/>
    </location>
</feature>
<dbReference type="SMART" id="SM00409">
    <property type="entry name" value="IG"/>
    <property type="match status" value="40"/>
</dbReference>
<dbReference type="GO" id="GO:0045989">
    <property type="term" value="P:positive regulation of striated muscle contraction"/>
    <property type="evidence" value="ECO:0007669"/>
    <property type="project" value="UniProtKB-ARBA"/>
</dbReference>
<feature type="domain" description="Ig-like" evidence="12">
    <location>
        <begin position="2083"/>
        <end position="2156"/>
    </location>
</feature>
<dbReference type="FunFam" id="2.60.40.10:FF:001272">
    <property type="entry name" value="titin isoform X1"/>
    <property type="match status" value="1"/>
</dbReference>
<feature type="domain" description="Ig-like" evidence="12">
    <location>
        <begin position="1801"/>
        <end position="1890"/>
    </location>
</feature>
<keyword evidence="5" id="KW-0677">Repeat</keyword>
<dbReference type="InterPro" id="IPR013098">
    <property type="entry name" value="Ig_I-set"/>
</dbReference>
<feature type="domain" description="Ig-like" evidence="12">
    <location>
        <begin position="4103"/>
        <end position="4176"/>
    </location>
</feature>
<feature type="compositionally biased region" description="Basic and acidic residues" evidence="11">
    <location>
        <begin position="4986"/>
        <end position="5035"/>
    </location>
</feature>
<feature type="domain" description="Ig-like" evidence="12">
    <location>
        <begin position="2629"/>
        <end position="2718"/>
    </location>
</feature>
<feature type="domain" description="Ig-like" evidence="12">
    <location>
        <begin position="4276"/>
        <end position="4374"/>
    </location>
</feature>
<feature type="domain" description="Ig-like" evidence="12">
    <location>
        <begin position="3437"/>
        <end position="3521"/>
    </location>
</feature>
<feature type="domain" description="Ig-like" evidence="12">
    <location>
        <begin position="4477"/>
        <end position="4549"/>
    </location>
</feature>
<feature type="domain" description="Ig-like" evidence="12">
    <location>
        <begin position="4673"/>
        <end position="4765"/>
    </location>
</feature>
<feature type="domain" description="Ig-like" evidence="12">
    <location>
        <begin position="3814"/>
        <end position="3902"/>
    </location>
</feature>
<keyword evidence="4" id="KW-0732">Signal</keyword>
<dbReference type="FunFam" id="2.60.40.10:FF:000107">
    <property type="entry name" value="Myosin, light chain kinase a"/>
    <property type="match status" value="1"/>
</dbReference>
<feature type="domain" description="Ig-like" evidence="12">
    <location>
        <begin position="2723"/>
        <end position="2811"/>
    </location>
</feature>
<feature type="compositionally biased region" description="Basic and acidic residues" evidence="11">
    <location>
        <begin position="4883"/>
        <end position="4895"/>
    </location>
</feature>
<feature type="compositionally biased region" description="Basic and acidic residues" evidence="11">
    <location>
        <begin position="5043"/>
        <end position="5062"/>
    </location>
</feature>
<dbReference type="GO" id="GO:0060298">
    <property type="term" value="P:positive regulation of sarcomere organization"/>
    <property type="evidence" value="ECO:0007669"/>
    <property type="project" value="UniProtKB-ARBA"/>
</dbReference>
<dbReference type="InterPro" id="IPR013106">
    <property type="entry name" value="Ig_V-set"/>
</dbReference>
<dbReference type="FunFam" id="2.60.40.10:FF:000145">
    <property type="entry name" value="Myosin light chain kinase, smooth muscle"/>
    <property type="match status" value="1"/>
</dbReference>
<evidence type="ECO:0000256" key="9">
    <source>
        <dbReference type="ARBA" id="ARBA00023319"/>
    </source>
</evidence>
<proteinExistence type="inferred from homology"/>
<dbReference type="GO" id="GO:0007156">
    <property type="term" value="P:homophilic cell adhesion via plasma membrane adhesion molecules"/>
    <property type="evidence" value="ECO:0007669"/>
    <property type="project" value="TreeGrafter"/>
</dbReference>
<feature type="region of interest" description="Disordered" evidence="11">
    <location>
        <begin position="4843"/>
        <end position="4865"/>
    </location>
</feature>
<feature type="domain" description="Ig-like" evidence="12">
    <location>
        <begin position="165"/>
        <end position="254"/>
    </location>
</feature>
<keyword evidence="8" id="KW-1015">Disulfide bond</keyword>
<dbReference type="Pfam" id="PF07679">
    <property type="entry name" value="I-set"/>
    <property type="match status" value="39"/>
</dbReference>
<dbReference type="InterPro" id="IPR036179">
    <property type="entry name" value="Ig-like_dom_sf"/>
</dbReference>
<feature type="compositionally biased region" description="Basic and acidic residues" evidence="11">
    <location>
        <begin position="5148"/>
        <end position="5160"/>
    </location>
</feature>
<feature type="domain" description="Ig-like" evidence="12">
    <location>
        <begin position="4555"/>
        <end position="4667"/>
    </location>
</feature>
<feature type="domain" description="Ig-like" evidence="12">
    <location>
        <begin position="3157"/>
        <end position="3246"/>
    </location>
</feature>
<feature type="compositionally biased region" description="Basic and acidic residues" evidence="11">
    <location>
        <begin position="4843"/>
        <end position="4857"/>
    </location>
</feature>
<feature type="domain" description="Ig-like" evidence="12">
    <location>
        <begin position="1428"/>
        <end position="1516"/>
    </location>
</feature>
<feature type="compositionally biased region" description="Basic and acidic residues" evidence="11">
    <location>
        <begin position="706"/>
        <end position="722"/>
    </location>
</feature>
<feature type="compositionally biased region" description="Basic and acidic residues" evidence="11">
    <location>
        <begin position="4908"/>
        <end position="4978"/>
    </location>
</feature>
<keyword evidence="10" id="KW-0175">Coiled coil</keyword>
<dbReference type="InterPro" id="IPR040849">
    <property type="entry name" value="MyBP-C_THB"/>
</dbReference>
<feature type="domain" description="Ig-like" evidence="12">
    <location>
        <begin position="3533"/>
        <end position="3622"/>
    </location>
</feature>
<feature type="compositionally biased region" description="Basic and acidic residues" evidence="11">
    <location>
        <begin position="5236"/>
        <end position="5245"/>
    </location>
</feature>
<feature type="domain" description="Ig-like" evidence="12">
    <location>
        <begin position="1175"/>
        <end position="1233"/>
    </location>
</feature>
<feature type="domain" description="Ig-like" evidence="12">
    <location>
        <begin position="3910"/>
        <end position="3998"/>
    </location>
</feature>
<dbReference type="Proteomes" id="UP001228049">
    <property type="component" value="Unassembled WGS sequence"/>
</dbReference>
<reference evidence="13" key="1">
    <citation type="submission" date="2023-04" db="EMBL/GenBank/DDBJ databases">
        <title>Chromosome-level genome of Chaenocephalus aceratus.</title>
        <authorList>
            <person name="Park H."/>
        </authorList>
    </citation>
    <scope>NUCLEOTIDE SEQUENCE</scope>
    <source>
        <strain evidence="13">DE</strain>
        <tissue evidence="13">Muscle</tissue>
    </source>
</reference>
<dbReference type="GO" id="GO:0055013">
    <property type="term" value="P:cardiac muscle cell development"/>
    <property type="evidence" value="ECO:0007669"/>
    <property type="project" value="UniProtKB-ARBA"/>
</dbReference>
<dbReference type="PROSITE" id="PS50835">
    <property type="entry name" value="IG_LIKE"/>
    <property type="match status" value="39"/>
</dbReference>
<accession>A0AAD9CIA9</accession>
<feature type="domain" description="Ig-like" evidence="12">
    <location>
        <begin position="1708"/>
        <end position="1797"/>
    </location>
</feature>
<dbReference type="Pfam" id="PF18362">
    <property type="entry name" value="THB"/>
    <property type="match status" value="1"/>
</dbReference>
<feature type="domain" description="Ig-like" evidence="12">
    <location>
        <begin position="2816"/>
        <end position="2904"/>
    </location>
</feature>
<evidence type="ECO:0000256" key="8">
    <source>
        <dbReference type="ARBA" id="ARBA00023157"/>
    </source>
</evidence>
<dbReference type="PANTHER" id="PTHR45080:SF8">
    <property type="entry name" value="IG-LIKE DOMAIN-CONTAINING PROTEIN"/>
    <property type="match status" value="1"/>
</dbReference>
<feature type="region of interest" description="Disordered" evidence="11">
    <location>
        <begin position="428"/>
        <end position="461"/>
    </location>
</feature>
<feature type="region of interest" description="Disordered" evidence="11">
    <location>
        <begin position="703"/>
        <end position="722"/>
    </location>
</feature>
<feature type="domain" description="Ig-like" evidence="12">
    <location>
        <begin position="1615"/>
        <end position="1702"/>
    </location>
</feature>
<keyword evidence="9" id="KW-0393">Immunoglobulin domain</keyword>
<feature type="region of interest" description="Disordered" evidence="11">
    <location>
        <begin position="4811"/>
        <end position="4830"/>
    </location>
</feature>
<comment type="similarity">
    <text evidence="2">Belongs to the protein kinase superfamily. CAMK Ser/Thr protein kinase family.</text>
</comment>
<dbReference type="FunFam" id="2.60.40.10:FF:001342">
    <property type="entry name" value="titin isoform X1"/>
    <property type="match status" value="1"/>
</dbReference>
<feature type="domain" description="Ig-like" evidence="12">
    <location>
        <begin position="2254"/>
        <end position="2342"/>
    </location>
</feature>
<feature type="compositionally biased region" description="Basic and acidic residues" evidence="11">
    <location>
        <begin position="5082"/>
        <end position="5110"/>
    </location>
</feature>
<feature type="domain" description="Ig-like" evidence="12">
    <location>
        <begin position="3627"/>
        <end position="3715"/>
    </location>
</feature>
<feature type="domain" description="Ig-like" evidence="12">
    <location>
        <begin position="4194"/>
        <end position="4271"/>
    </location>
</feature>
<dbReference type="GO" id="GO:0005737">
    <property type="term" value="C:cytoplasm"/>
    <property type="evidence" value="ECO:0007669"/>
    <property type="project" value="UniProtKB-SubCell"/>
</dbReference>
<feature type="domain" description="Ig-like" evidence="12">
    <location>
        <begin position="1898"/>
        <end position="1986"/>
    </location>
</feature>
<dbReference type="FunFam" id="2.60.40.10:FF:000800">
    <property type="entry name" value="Cardiac titin"/>
    <property type="match status" value="1"/>
</dbReference>
<feature type="domain" description="Ig-like" evidence="12">
    <location>
        <begin position="2346"/>
        <end position="2435"/>
    </location>
</feature>
<dbReference type="InterPro" id="IPR013783">
    <property type="entry name" value="Ig-like_fold"/>
</dbReference>
<dbReference type="SMART" id="SM00408">
    <property type="entry name" value="IGc2"/>
    <property type="match status" value="38"/>
</dbReference>
<feature type="domain" description="Ig-like" evidence="12">
    <location>
        <begin position="2536"/>
        <end position="2624"/>
    </location>
</feature>
<feature type="compositionally biased region" description="Basic and acidic residues" evidence="11">
    <location>
        <begin position="539"/>
        <end position="551"/>
    </location>
</feature>
<feature type="compositionally biased region" description="Basic and acidic residues" evidence="11">
    <location>
        <begin position="4811"/>
        <end position="4821"/>
    </location>
</feature>
<feature type="region of interest" description="Disordered" evidence="11">
    <location>
        <begin position="4375"/>
        <end position="4406"/>
    </location>
</feature>
<dbReference type="SUPFAM" id="SSF48726">
    <property type="entry name" value="Immunoglobulin"/>
    <property type="match status" value="39"/>
</dbReference>
<dbReference type="GO" id="GO:0005886">
    <property type="term" value="C:plasma membrane"/>
    <property type="evidence" value="ECO:0007669"/>
    <property type="project" value="TreeGrafter"/>
</dbReference>
<feature type="domain" description="Ig-like" evidence="12">
    <location>
        <begin position="3251"/>
        <end position="3339"/>
    </location>
</feature>
<dbReference type="GO" id="GO:0003007">
    <property type="term" value="P:heart morphogenesis"/>
    <property type="evidence" value="ECO:0007669"/>
    <property type="project" value="UniProtKB-ARBA"/>
</dbReference>
<keyword evidence="14" id="KW-1185">Reference proteome</keyword>
<feature type="domain" description="Ig-like" evidence="12">
    <location>
        <begin position="2160"/>
        <end position="2249"/>
    </location>
</feature>
<feature type="domain" description="Ig-like" evidence="12">
    <location>
        <begin position="1239"/>
        <end position="1330"/>
    </location>
</feature>
<feature type="compositionally biased region" description="Basic and acidic residues" evidence="11">
    <location>
        <begin position="5167"/>
        <end position="5227"/>
    </location>
</feature>
<gene>
    <name evidence="13" type="ORF">KUDE01_005910</name>
</gene>
<evidence type="ECO:0000256" key="6">
    <source>
        <dbReference type="ARBA" id="ARBA00022741"/>
    </source>
</evidence>
<feature type="coiled-coil region" evidence="10">
    <location>
        <begin position="4434"/>
        <end position="4461"/>
    </location>
</feature>
<dbReference type="SMART" id="SM00406">
    <property type="entry name" value="IGv"/>
    <property type="match status" value="11"/>
</dbReference>
<feature type="compositionally biased region" description="Basic and acidic residues" evidence="11">
    <location>
        <begin position="4375"/>
        <end position="4390"/>
    </location>
</feature>
<dbReference type="FunFam" id="2.60.40.10:FF:000022">
    <property type="entry name" value="Cardiac titin"/>
    <property type="match status" value="30"/>
</dbReference>
<feature type="non-terminal residue" evidence="13">
    <location>
        <position position="1"/>
    </location>
</feature>
<dbReference type="PANTHER" id="PTHR45080">
    <property type="entry name" value="CONTACTIN 5"/>
    <property type="match status" value="1"/>
</dbReference>
<evidence type="ECO:0000256" key="11">
    <source>
        <dbReference type="SAM" id="MobiDB-lite"/>
    </source>
</evidence>
<evidence type="ECO:0000313" key="14">
    <source>
        <dbReference type="Proteomes" id="UP001228049"/>
    </source>
</evidence>
<dbReference type="CDD" id="cd00096">
    <property type="entry name" value="Ig"/>
    <property type="match status" value="15"/>
</dbReference>
<dbReference type="InterPro" id="IPR050958">
    <property type="entry name" value="Cell_Adh-Cytoskel_Orgn"/>
</dbReference>
<evidence type="ECO:0000259" key="12">
    <source>
        <dbReference type="PROSITE" id="PS50835"/>
    </source>
</evidence>
<evidence type="ECO:0000256" key="10">
    <source>
        <dbReference type="SAM" id="Coils"/>
    </source>
</evidence>
<feature type="domain" description="Ig-like" evidence="12">
    <location>
        <begin position="2443"/>
        <end position="2525"/>
    </location>
</feature>
<feature type="domain" description="Ig-like" evidence="12">
    <location>
        <begin position="2971"/>
        <end position="3059"/>
    </location>
</feature>
<organism evidence="13 14">
    <name type="scientific">Dissostichus eleginoides</name>
    <name type="common">Patagonian toothfish</name>
    <name type="synonym">Dissostichus amissus</name>
    <dbReference type="NCBI Taxonomy" id="100907"/>
    <lineage>
        <taxon>Eukaryota</taxon>
        <taxon>Metazoa</taxon>
        <taxon>Chordata</taxon>
        <taxon>Craniata</taxon>
        <taxon>Vertebrata</taxon>
        <taxon>Euteleostomi</taxon>
        <taxon>Actinopterygii</taxon>
        <taxon>Neopterygii</taxon>
        <taxon>Teleostei</taxon>
        <taxon>Neoteleostei</taxon>
        <taxon>Acanthomorphata</taxon>
        <taxon>Eupercaria</taxon>
        <taxon>Perciformes</taxon>
        <taxon>Notothenioidei</taxon>
        <taxon>Nototheniidae</taxon>
        <taxon>Dissostichus</taxon>
    </lineage>
</organism>
<feature type="domain" description="Ig-like" evidence="12">
    <location>
        <begin position="4005"/>
        <end position="4094"/>
    </location>
</feature>
<feature type="domain" description="Ig-like" evidence="12">
    <location>
        <begin position="1521"/>
        <end position="1610"/>
    </location>
</feature>
<feature type="domain" description="Ig-like" evidence="12">
    <location>
        <begin position="3344"/>
        <end position="3433"/>
    </location>
</feature>
<name>A0AAD9CIA9_DISEL</name>
<feature type="domain" description="Ig-like" evidence="12">
    <location>
        <begin position="3064"/>
        <end position="3152"/>
    </location>
</feature>
<dbReference type="Gene3D" id="2.60.40.10">
    <property type="entry name" value="Immunoglobulins"/>
    <property type="match status" value="39"/>
</dbReference>
<feature type="region of interest" description="Disordered" evidence="11">
    <location>
        <begin position="512"/>
        <end position="551"/>
    </location>
</feature>
<protein>
    <submittedName>
        <fullName evidence="13">Titin</fullName>
    </submittedName>
</protein>
<evidence type="ECO:0000256" key="7">
    <source>
        <dbReference type="ARBA" id="ARBA00022840"/>
    </source>
</evidence>
<keyword evidence="6" id="KW-0547">Nucleotide-binding</keyword>
<feature type="domain" description="Ig-like" evidence="12">
    <location>
        <begin position="1334"/>
        <end position="1425"/>
    </location>
</feature>
<evidence type="ECO:0000256" key="1">
    <source>
        <dbReference type="ARBA" id="ARBA00004496"/>
    </source>
</evidence>
<comment type="caution">
    <text evidence="13">The sequence shown here is derived from an EMBL/GenBank/DDBJ whole genome shotgun (WGS) entry which is preliminary data.</text>
</comment>
<feature type="region of interest" description="Disordered" evidence="11">
    <location>
        <begin position="4882"/>
        <end position="5291"/>
    </location>
</feature>